<keyword evidence="3" id="KW-0804">Transcription</keyword>
<dbReference type="InterPro" id="IPR003441">
    <property type="entry name" value="NAC-dom"/>
</dbReference>
<dbReference type="GO" id="GO:0005634">
    <property type="term" value="C:nucleus"/>
    <property type="evidence" value="ECO:0007669"/>
    <property type="project" value="UniProtKB-ARBA"/>
</dbReference>
<evidence type="ECO:0000313" key="6">
    <source>
        <dbReference type="EMBL" id="KAK8942343.1"/>
    </source>
</evidence>
<evidence type="ECO:0000313" key="7">
    <source>
        <dbReference type="Proteomes" id="UP001418222"/>
    </source>
</evidence>
<evidence type="ECO:0000256" key="4">
    <source>
        <dbReference type="ARBA" id="ARBA00023242"/>
    </source>
</evidence>
<dbReference type="PANTHER" id="PTHR31744">
    <property type="entry name" value="PROTEIN CUP-SHAPED COTYLEDON 2-RELATED"/>
    <property type="match status" value="1"/>
</dbReference>
<evidence type="ECO:0000256" key="2">
    <source>
        <dbReference type="ARBA" id="ARBA00023125"/>
    </source>
</evidence>
<keyword evidence="1" id="KW-0805">Transcription regulation</keyword>
<dbReference type="SUPFAM" id="SSF101941">
    <property type="entry name" value="NAC domain"/>
    <property type="match status" value="1"/>
</dbReference>
<dbReference type="GO" id="GO:0006355">
    <property type="term" value="P:regulation of DNA-templated transcription"/>
    <property type="evidence" value="ECO:0007669"/>
    <property type="project" value="InterPro"/>
</dbReference>
<keyword evidence="4" id="KW-0539">Nucleus</keyword>
<evidence type="ECO:0000256" key="3">
    <source>
        <dbReference type="ARBA" id="ARBA00023163"/>
    </source>
</evidence>
<dbReference type="Gene3D" id="2.170.150.80">
    <property type="entry name" value="NAC domain"/>
    <property type="match status" value="1"/>
</dbReference>
<dbReference type="GO" id="GO:0003677">
    <property type="term" value="F:DNA binding"/>
    <property type="evidence" value="ECO:0007669"/>
    <property type="project" value="UniProtKB-KW"/>
</dbReference>
<comment type="caution">
    <text evidence="6">The sequence shown here is derived from an EMBL/GenBank/DDBJ whole genome shotgun (WGS) entry which is preliminary data.</text>
</comment>
<evidence type="ECO:0000256" key="1">
    <source>
        <dbReference type="ARBA" id="ARBA00023015"/>
    </source>
</evidence>
<dbReference type="EMBL" id="JBBWWQ010000007">
    <property type="protein sequence ID" value="KAK8942343.1"/>
    <property type="molecule type" value="Genomic_DNA"/>
</dbReference>
<dbReference type="Proteomes" id="UP001418222">
    <property type="component" value="Unassembled WGS sequence"/>
</dbReference>
<reference evidence="6 7" key="1">
    <citation type="journal article" date="2022" name="Nat. Plants">
        <title>Genomes of leafy and leafless Platanthera orchids illuminate the evolution of mycoheterotrophy.</title>
        <authorList>
            <person name="Li M.H."/>
            <person name="Liu K.W."/>
            <person name="Li Z."/>
            <person name="Lu H.C."/>
            <person name="Ye Q.L."/>
            <person name="Zhang D."/>
            <person name="Wang J.Y."/>
            <person name="Li Y.F."/>
            <person name="Zhong Z.M."/>
            <person name="Liu X."/>
            <person name="Yu X."/>
            <person name="Liu D.K."/>
            <person name="Tu X.D."/>
            <person name="Liu B."/>
            <person name="Hao Y."/>
            <person name="Liao X.Y."/>
            <person name="Jiang Y.T."/>
            <person name="Sun W.H."/>
            <person name="Chen J."/>
            <person name="Chen Y.Q."/>
            <person name="Ai Y."/>
            <person name="Zhai J.W."/>
            <person name="Wu S.S."/>
            <person name="Zhou Z."/>
            <person name="Hsiao Y.Y."/>
            <person name="Wu W.L."/>
            <person name="Chen Y.Y."/>
            <person name="Lin Y.F."/>
            <person name="Hsu J.L."/>
            <person name="Li C.Y."/>
            <person name="Wang Z.W."/>
            <person name="Zhao X."/>
            <person name="Zhong W.Y."/>
            <person name="Ma X.K."/>
            <person name="Ma L."/>
            <person name="Huang J."/>
            <person name="Chen G.Z."/>
            <person name="Huang M.Z."/>
            <person name="Huang L."/>
            <person name="Peng D.H."/>
            <person name="Luo Y.B."/>
            <person name="Zou S.Q."/>
            <person name="Chen S.P."/>
            <person name="Lan S."/>
            <person name="Tsai W.C."/>
            <person name="Van de Peer Y."/>
            <person name="Liu Z.J."/>
        </authorList>
    </citation>
    <scope>NUCLEOTIDE SEQUENCE [LARGE SCALE GENOMIC DNA]</scope>
    <source>
        <strain evidence="6">Lor287</strain>
    </source>
</reference>
<gene>
    <name evidence="6" type="primary">NAC100</name>
    <name evidence="6" type="ORF">KSP39_PZI008840</name>
</gene>
<keyword evidence="7" id="KW-1185">Reference proteome</keyword>
<protein>
    <submittedName>
        <fullName evidence="6">NAC domain-containing protein 100</fullName>
    </submittedName>
</protein>
<name>A0AAP0G772_9ASPA</name>
<sequence length="411" mass="45685">MRIAGGTRAHIHWAARPLLTALRKQKTLPERDLSRNSSGFPASRYGQLIGKPPPPPANIMSSLVEEESLILPPGFRFHPTDEEIVTHYLYPKVLSHGSFCARAMGDVDLNKCEPWDLPSRAKMGEAGEWYFFCQRDRKYPTGMRTNRATDSGYWKATGKDKEIHRGSGILVGMKKTLVFYTGRAPKGEKTNWVMHEFRLEGKFPPRSPKDEWVVCRVLLKNTTVISKRSPMHANSMGRVNTAYTDGLLDSPTLPPLIDTVNFVPDSGVFEHDSFQFREAITEASMLPIPSYFNSAAGGDGWPADSRKNYLQQIIQGHDQNPFLDAGCYLPQEVTPDALPPPVPAIRRHCKAEQFSNTSMLSQDDTGVSNTEISSVVSNHEIGSCCASYDRDFDGSPLTAGGGGVLHIHHRM</sequence>
<organism evidence="6 7">
    <name type="scientific">Platanthera zijinensis</name>
    <dbReference type="NCBI Taxonomy" id="2320716"/>
    <lineage>
        <taxon>Eukaryota</taxon>
        <taxon>Viridiplantae</taxon>
        <taxon>Streptophyta</taxon>
        <taxon>Embryophyta</taxon>
        <taxon>Tracheophyta</taxon>
        <taxon>Spermatophyta</taxon>
        <taxon>Magnoliopsida</taxon>
        <taxon>Liliopsida</taxon>
        <taxon>Asparagales</taxon>
        <taxon>Orchidaceae</taxon>
        <taxon>Orchidoideae</taxon>
        <taxon>Orchideae</taxon>
        <taxon>Orchidinae</taxon>
        <taxon>Platanthera</taxon>
    </lineage>
</organism>
<dbReference type="FunFam" id="2.170.150.80:FF:000006">
    <property type="entry name" value="NAC domain-containing protein 100-like"/>
    <property type="match status" value="1"/>
</dbReference>
<feature type="domain" description="NAC" evidence="5">
    <location>
        <begin position="71"/>
        <end position="220"/>
    </location>
</feature>
<evidence type="ECO:0000259" key="5">
    <source>
        <dbReference type="PROSITE" id="PS51005"/>
    </source>
</evidence>
<keyword evidence="2" id="KW-0238">DNA-binding</keyword>
<accession>A0AAP0G772</accession>
<dbReference type="AlphaFoldDB" id="A0AAP0G772"/>
<proteinExistence type="predicted"/>
<dbReference type="InterPro" id="IPR036093">
    <property type="entry name" value="NAC_dom_sf"/>
</dbReference>
<dbReference type="PROSITE" id="PS51005">
    <property type="entry name" value="NAC"/>
    <property type="match status" value="1"/>
</dbReference>
<dbReference type="PANTHER" id="PTHR31744:SF92">
    <property type="entry name" value="NAC DOMAIN-CONTAINING PROTEIN 87"/>
    <property type="match status" value="1"/>
</dbReference>
<dbReference type="Pfam" id="PF02365">
    <property type="entry name" value="NAM"/>
    <property type="match status" value="1"/>
</dbReference>